<protein>
    <submittedName>
        <fullName evidence="2">Uncharacterized protein</fullName>
    </submittedName>
</protein>
<sequence>MRVPEYRSMYLHGRCCPVDRRETDHAKRPQPSNLPCLPESRPPRPDSKEATRLHPVPLASSSIVRPTAAAPSSPNRVTSAPPAASPLACAPPRPRWLRLDPALCGVAPAPTAPSQIPKVFIVRGKCEEMTKEPLHCGGSGAGSWGCRAMGLEAVLTRSAITVNLHRGLQLCK</sequence>
<dbReference type="Proteomes" id="UP001341281">
    <property type="component" value="Chromosome 03"/>
</dbReference>
<accession>A0AAQ3T6Q0</accession>
<evidence type="ECO:0000256" key="1">
    <source>
        <dbReference type="SAM" id="MobiDB-lite"/>
    </source>
</evidence>
<feature type="compositionally biased region" description="Polar residues" evidence="1">
    <location>
        <begin position="59"/>
        <end position="78"/>
    </location>
</feature>
<name>A0AAQ3T6Q0_PASNO</name>
<evidence type="ECO:0000313" key="3">
    <source>
        <dbReference type="Proteomes" id="UP001341281"/>
    </source>
</evidence>
<dbReference type="EMBL" id="CP144747">
    <property type="protein sequence ID" value="WVZ67042.1"/>
    <property type="molecule type" value="Genomic_DNA"/>
</dbReference>
<reference evidence="2 3" key="1">
    <citation type="submission" date="2024-02" db="EMBL/GenBank/DDBJ databases">
        <title>High-quality chromosome-scale genome assembly of Pensacola bahiagrass (Paspalum notatum Flugge var. saurae).</title>
        <authorList>
            <person name="Vega J.M."/>
            <person name="Podio M."/>
            <person name="Orjuela J."/>
            <person name="Siena L.A."/>
            <person name="Pessino S.C."/>
            <person name="Combes M.C."/>
            <person name="Mariac C."/>
            <person name="Albertini E."/>
            <person name="Pupilli F."/>
            <person name="Ortiz J.P.A."/>
            <person name="Leblanc O."/>
        </authorList>
    </citation>
    <scope>NUCLEOTIDE SEQUENCE [LARGE SCALE GENOMIC DNA]</scope>
    <source>
        <strain evidence="2">R1</strain>
        <tissue evidence="2">Leaf</tissue>
    </source>
</reference>
<feature type="region of interest" description="Disordered" evidence="1">
    <location>
        <begin position="21"/>
        <end position="86"/>
    </location>
</feature>
<proteinExistence type="predicted"/>
<gene>
    <name evidence="2" type="ORF">U9M48_016181</name>
</gene>
<feature type="compositionally biased region" description="Basic and acidic residues" evidence="1">
    <location>
        <begin position="41"/>
        <end position="52"/>
    </location>
</feature>
<organism evidence="2 3">
    <name type="scientific">Paspalum notatum var. saurae</name>
    <dbReference type="NCBI Taxonomy" id="547442"/>
    <lineage>
        <taxon>Eukaryota</taxon>
        <taxon>Viridiplantae</taxon>
        <taxon>Streptophyta</taxon>
        <taxon>Embryophyta</taxon>
        <taxon>Tracheophyta</taxon>
        <taxon>Spermatophyta</taxon>
        <taxon>Magnoliopsida</taxon>
        <taxon>Liliopsida</taxon>
        <taxon>Poales</taxon>
        <taxon>Poaceae</taxon>
        <taxon>PACMAD clade</taxon>
        <taxon>Panicoideae</taxon>
        <taxon>Andropogonodae</taxon>
        <taxon>Paspaleae</taxon>
        <taxon>Paspalinae</taxon>
        <taxon>Paspalum</taxon>
    </lineage>
</organism>
<evidence type="ECO:0000313" key="2">
    <source>
        <dbReference type="EMBL" id="WVZ67042.1"/>
    </source>
</evidence>
<dbReference type="AlphaFoldDB" id="A0AAQ3T6Q0"/>
<keyword evidence="3" id="KW-1185">Reference proteome</keyword>